<proteinExistence type="predicted"/>
<dbReference type="GO" id="GO:0015666">
    <property type="term" value="F:restriction endodeoxyribonuclease activity"/>
    <property type="evidence" value="ECO:0007669"/>
    <property type="project" value="TreeGrafter"/>
</dbReference>
<dbReference type="InterPro" id="IPR011335">
    <property type="entry name" value="Restrct_endonuc-II-like"/>
</dbReference>
<dbReference type="PANTHER" id="PTHR30015">
    <property type="entry name" value="MRR RESTRICTION SYSTEM PROTEIN"/>
    <property type="match status" value="1"/>
</dbReference>
<feature type="transmembrane region" description="Helical" evidence="1">
    <location>
        <begin position="89"/>
        <end position="106"/>
    </location>
</feature>
<dbReference type="EMBL" id="JH600068">
    <property type="protein sequence ID" value="EIG54036.1"/>
    <property type="molecule type" value="Genomic_DNA"/>
</dbReference>
<dbReference type="GO" id="GO:0009307">
    <property type="term" value="P:DNA restriction-modification system"/>
    <property type="evidence" value="ECO:0007669"/>
    <property type="project" value="InterPro"/>
</dbReference>
<evidence type="ECO:0000259" key="2">
    <source>
        <dbReference type="Pfam" id="PF04471"/>
    </source>
</evidence>
<protein>
    <submittedName>
        <fullName evidence="3">Restriction endonuclease</fullName>
    </submittedName>
</protein>
<reference evidence="3" key="1">
    <citation type="submission" date="2011-11" db="EMBL/GenBank/DDBJ databases">
        <title>Improved High-Quality Draft sequence of Desulfovibrio sp. U5L.</title>
        <authorList>
            <consortium name="US DOE Joint Genome Institute"/>
            <person name="Lucas S."/>
            <person name="Han J."/>
            <person name="Lapidus A."/>
            <person name="Cheng J.-F."/>
            <person name="Goodwin L."/>
            <person name="Pitluck S."/>
            <person name="Peters L."/>
            <person name="Ovchinnikova G."/>
            <person name="Held B."/>
            <person name="Detter J.C."/>
            <person name="Han C."/>
            <person name="Tapia R."/>
            <person name="Land M."/>
            <person name="Hauser L."/>
            <person name="Kyrpides N."/>
            <person name="Ivanova N."/>
            <person name="Pagani I."/>
            <person name="Gabster J."/>
            <person name="Walker C."/>
            <person name="Stolyar S."/>
            <person name="Stahl D."/>
            <person name="Arkin A."/>
            <person name="Dehal P."/>
            <person name="Hazen T."/>
            <person name="Woyke T."/>
        </authorList>
    </citation>
    <scope>NUCLEOTIDE SEQUENCE [LARGE SCALE GENOMIC DNA]</scope>
    <source>
        <strain evidence="3">U5L</strain>
    </source>
</reference>
<feature type="transmembrane region" description="Helical" evidence="1">
    <location>
        <begin position="112"/>
        <end position="138"/>
    </location>
</feature>
<keyword evidence="1" id="KW-0812">Transmembrane</keyword>
<dbReference type="InterPro" id="IPR007560">
    <property type="entry name" value="Restrct_endonuc_IV_Mrr"/>
</dbReference>
<dbReference type="Gene3D" id="3.40.1350.10">
    <property type="match status" value="1"/>
</dbReference>
<evidence type="ECO:0000313" key="3">
    <source>
        <dbReference type="EMBL" id="EIG54036.1"/>
    </source>
</evidence>
<sequence>MSLSSVPQHLKEWLVALFVKAINGVSKEEDRQDILDWLAQSRDVVGSEKSKKDKFLALYRLLDTRKTAKIALDGVVEAVKNYKQSNLPLAAKVALPVTLLATPILAGHGVGVAALGGAVGLPALLLLFLGTAGISAIIDSCLKSNEARAYLGEIAAFIVQDEVLRRASAAMQKAMRDQSMEASRFEMPEEEAMLRKKLCAMDPFDFERHVMSFFEASQMLAWVTKKSNDMGVDGFARHPDGVIVVQCKRYSPGKLVGSPAVQQFKGVIEENNALRGYLVTTSDFSEAARQSAGLTDKVILVAMDELVQWHITQPDLKGFMDS</sequence>
<organism evidence="3">
    <name type="scientific">Desulfovibrio sp. U5L</name>
    <dbReference type="NCBI Taxonomy" id="596152"/>
    <lineage>
        <taxon>Bacteria</taxon>
        <taxon>Pseudomonadati</taxon>
        <taxon>Thermodesulfobacteriota</taxon>
        <taxon>Desulfovibrionia</taxon>
        <taxon>Desulfovibrionales</taxon>
        <taxon>Desulfovibrionaceae</taxon>
        <taxon>Desulfovibrio</taxon>
    </lineage>
</organism>
<dbReference type="STRING" id="596152.DesU5LDRAFT_2372"/>
<dbReference type="OrthoDB" id="9781481at2"/>
<gene>
    <name evidence="3" type="ORF">DesU5LDRAFT_2372</name>
</gene>
<dbReference type="eggNOG" id="COG1715">
    <property type="taxonomic scope" value="Bacteria"/>
</dbReference>
<dbReference type="SUPFAM" id="SSF52980">
    <property type="entry name" value="Restriction endonuclease-like"/>
    <property type="match status" value="1"/>
</dbReference>
<keyword evidence="3" id="KW-0255">Endonuclease</keyword>
<dbReference type="PANTHER" id="PTHR30015:SF7">
    <property type="entry name" value="TYPE IV METHYL-DIRECTED RESTRICTION ENZYME ECOKMRR"/>
    <property type="match status" value="1"/>
</dbReference>
<evidence type="ECO:0000256" key="1">
    <source>
        <dbReference type="SAM" id="Phobius"/>
    </source>
</evidence>
<keyword evidence="3" id="KW-0378">Hydrolase</keyword>
<dbReference type="AlphaFoldDB" id="I2Q2N0"/>
<keyword evidence="3" id="KW-0540">Nuclease</keyword>
<accession>I2Q2N0</accession>
<keyword evidence="1" id="KW-0472">Membrane</keyword>
<dbReference type="GO" id="GO:0003677">
    <property type="term" value="F:DNA binding"/>
    <property type="evidence" value="ECO:0007669"/>
    <property type="project" value="InterPro"/>
</dbReference>
<name>I2Q2N0_9BACT</name>
<feature type="domain" description="Restriction endonuclease type IV Mrr" evidence="2">
    <location>
        <begin position="200"/>
        <end position="309"/>
    </location>
</feature>
<dbReference type="HOGENOM" id="CLU_876836_0_0_7"/>
<dbReference type="InterPro" id="IPR011856">
    <property type="entry name" value="tRNA_endonuc-like_dom_sf"/>
</dbReference>
<dbReference type="Pfam" id="PF04471">
    <property type="entry name" value="Mrr_cat"/>
    <property type="match status" value="1"/>
</dbReference>
<dbReference type="InterPro" id="IPR052906">
    <property type="entry name" value="Type_IV_Methyl-Rstrct_Enzyme"/>
</dbReference>
<keyword evidence="1" id="KW-1133">Transmembrane helix</keyword>